<evidence type="ECO:0000259" key="5">
    <source>
        <dbReference type="PROSITE" id="PS51063"/>
    </source>
</evidence>
<feature type="domain" description="Cyclic nucleotide-binding" evidence="4">
    <location>
        <begin position="13"/>
        <end position="110"/>
    </location>
</feature>
<evidence type="ECO:0000256" key="2">
    <source>
        <dbReference type="ARBA" id="ARBA00023125"/>
    </source>
</evidence>
<dbReference type="GO" id="GO:0003700">
    <property type="term" value="F:DNA-binding transcription factor activity"/>
    <property type="evidence" value="ECO:0007669"/>
    <property type="project" value="TreeGrafter"/>
</dbReference>
<keyword evidence="3" id="KW-0804">Transcription</keyword>
<organism evidence="6 7">
    <name type="scientific">Hydrogenispora ethanolica</name>
    <dbReference type="NCBI Taxonomy" id="1082276"/>
    <lineage>
        <taxon>Bacteria</taxon>
        <taxon>Bacillati</taxon>
        <taxon>Bacillota</taxon>
        <taxon>Hydrogenispora</taxon>
    </lineage>
</organism>
<keyword evidence="1" id="KW-0805">Transcription regulation</keyword>
<dbReference type="CDD" id="cd00038">
    <property type="entry name" value="CAP_ED"/>
    <property type="match status" value="1"/>
</dbReference>
<dbReference type="InterPro" id="IPR012318">
    <property type="entry name" value="HTH_CRP"/>
</dbReference>
<evidence type="ECO:0000256" key="1">
    <source>
        <dbReference type="ARBA" id="ARBA00023015"/>
    </source>
</evidence>
<dbReference type="PROSITE" id="PS50042">
    <property type="entry name" value="CNMP_BINDING_3"/>
    <property type="match status" value="1"/>
</dbReference>
<accession>A0A4R1RJN6</accession>
<dbReference type="Proteomes" id="UP000295008">
    <property type="component" value="Unassembled WGS sequence"/>
</dbReference>
<dbReference type="InterPro" id="IPR018490">
    <property type="entry name" value="cNMP-bd_dom_sf"/>
</dbReference>
<feature type="domain" description="HTH crp-type" evidence="5">
    <location>
        <begin position="154"/>
        <end position="222"/>
    </location>
</feature>
<evidence type="ECO:0000259" key="4">
    <source>
        <dbReference type="PROSITE" id="PS50042"/>
    </source>
</evidence>
<dbReference type="Pfam" id="PF13545">
    <property type="entry name" value="HTH_Crp_2"/>
    <property type="match status" value="1"/>
</dbReference>
<evidence type="ECO:0000313" key="7">
    <source>
        <dbReference type="Proteomes" id="UP000295008"/>
    </source>
</evidence>
<dbReference type="PRINTS" id="PR00034">
    <property type="entry name" value="HTHCRP"/>
</dbReference>
<dbReference type="PANTHER" id="PTHR24567:SF58">
    <property type="entry name" value="CYCLIC AMP-BINDING REGULATORY PROTEIN"/>
    <property type="match status" value="1"/>
</dbReference>
<comment type="caution">
    <text evidence="6">The sequence shown here is derived from an EMBL/GenBank/DDBJ whole genome shotgun (WGS) entry which is preliminary data.</text>
</comment>
<keyword evidence="7" id="KW-1185">Reference proteome</keyword>
<dbReference type="InterPro" id="IPR000595">
    <property type="entry name" value="cNMP-bd_dom"/>
</dbReference>
<proteinExistence type="predicted"/>
<dbReference type="EMBL" id="SLUN01000016">
    <property type="protein sequence ID" value="TCL65902.1"/>
    <property type="molecule type" value="Genomic_DNA"/>
</dbReference>
<gene>
    <name evidence="6" type="ORF">EDC14_101632</name>
</gene>
<reference evidence="6 7" key="1">
    <citation type="submission" date="2019-03" db="EMBL/GenBank/DDBJ databases">
        <title>Genomic Encyclopedia of Type Strains, Phase IV (KMG-IV): sequencing the most valuable type-strain genomes for metagenomic binning, comparative biology and taxonomic classification.</title>
        <authorList>
            <person name="Goeker M."/>
        </authorList>
    </citation>
    <scope>NUCLEOTIDE SEQUENCE [LARGE SCALE GENOMIC DNA]</scope>
    <source>
        <strain evidence="6 7">LX-B</strain>
    </source>
</reference>
<dbReference type="PROSITE" id="PS51063">
    <property type="entry name" value="HTH_CRP_2"/>
    <property type="match status" value="1"/>
</dbReference>
<dbReference type="SMART" id="SM00419">
    <property type="entry name" value="HTH_CRP"/>
    <property type="match status" value="1"/>
</dbReference>
<dbReference type="GO" id="GO:0003677">
    <property type="term" value="F:DNA binding"/>
    <property type="evidence" value="ECO:0007669"/>
    <property type="project" value="UniProtKB-KW"/>
</dbReference>
<name>A0A4R1RJN6_HYDET</name>
<sequence length="241" mass="26739">MQKWLLSLRSCAIFRDISDSELQTMLECLKPLVSRYAAAETVALAGAPFTGLGIVLSGEVAVTKENAAGNRVIIAIFGPGELFGEIIAFAGDGRWPVTVVAQSDSEVMFLPPERIVGSCPRQCQSHHTLIMNMLRVFAGRALILNQKLEYLTMKSVRQKVSAYLWELHHKTGQTTFMLPLGRDDLADFLNLTRPSLSRELSRMRDDGVIDFHRASVKIKDLRRLQTEATGGGPVIKEERAQ</sequence>
<dbReference type="AlphaFoldDB" id="A0A4R1RJN6"/>
<dbReference type="PANTHER" id="PTHR24567">
    <property type="entry name" value="CRP FAMILY TRANSCRIPTIONAL REGULATORY PROTEIN"/>
    <property type="match status" value="1"/>
</dbReference>
<keyword evidence="2" id="KW-0238">DNA-binding</keyword>
<evidence type="ECO:0000256" key="3">
    <source>
        <dbReference type="ARBA" id="ARBA00023163"/>
    </source>
</evidence>
<dbReference type="InterPro" id="IPR036390">
    <property type="entry name" value="WH_DNA-bd_sf"/>
</dbReference>
<protein>
    <submittedName>
        <fullName evidence="6">CRP-like cAMP-binding protein</fullName>
    </submittedName>
</protein>
<dbReference type="GO" id="GO:0005829">
    <property type="term" value="C:cytosol"/>
    <property type="evidence" value="ECO:0007669"/>
    <property type="project" value="TreeGrafter"/>
</dbReference>
<dbReference type="InterPro" id="IPR050397">
    <property type="entry name" value="Env_Response_Regulators"/>
</dbReference>
<dbReference type="Pfam" id="PF00027">
    <property type="entry name" value="cNMP_binding"/>
    <property type="match status" value="1"/>
</dbReference>
<dbReference type="SMART" id="SM00100">
    <property type="entry name" value="cNMP"/>
    <property type="match status" value="1"/>
</dbReference>
<dbReference type="Gene3D" id="2.60.120.10">
    <property type="entry name" value="Jelly Rolls"/>
    <property type="match status" value="1"/>
</dbReference>
<evidence type="ECO:0000313" key="6">
    <source>
        <dbReference type="EMBL" id="TCL65902.1"/>
    </source>
</evidence>
<dbReference type="InterPro" id="IPR014710">
    <property type="entry name" value="RmlC-like_jellyroll"/>
</dbReference>
<dbReference type="SUPFAM" id="SSF46785">
    <property type="entry name" value="Winged helix' DNA-binding domain"/>
    <property type="match status" value="1"/>
</dbReference>
<dbReference type="SUPFAM" id="SSF51206">
    <property type="entry name" value="cAMP-binding domain-like"/>
    <property type="match status" value="1"/>
</dbReference>